<dbReference type="InterPro" id="IPR037221">
    <property type="entry name" value="H-type_lectin_dom_sf"/>
</dbReference>
<name>C3XSY8_BRAFL</name>
<evidence type="ECO:0000313" key="3">
    <source>
        <dbReference type="EMBL" id="EEN68856.1"/>
    </source>
</evidence>
<proteinExistence type="predicted"/>
<keyword evidence="1" id="KW-0175">Coiled coil</keyword>
<protein>
    <recommendedName>
        <fullName evidence="2">H-type lectin domain-containing protein</fullName>
    </recommendedName>
</protein>
<sequence length="202" mass="22745">MSDFGVRQLDLTATFSSAFRTTPVVTVGLMKLDHFESDDDASMSLQSLLEQMQAEMKQLQAEIEAQDQIFQAEIQQLQAKDQMYQADIQQLQTEMAANDQRIQDLEQRDYVERCESGDLESPTNVFTSGDGYRYLDVTATFSRAFRTTPVVTVGLRSLDHYAGHIRVRASLASVSTTSLTVRISTWSSSQLYYANVNWLACA</sequence>
<dbReference type="EMBL" id="GG666460">
    <property type="protein sequence ID" value="EEN68856.1"/>
    <property type="molecule type" value="Genomic_DNA"/>
</dbReference>
<gene>
    <name evidence="3" type="ORF">BRAFLDRAFT_67203</name>
</gene>
<dbReference type="AlphaFoldDB" id="C3XSY8"/>
<dbReference type="InParanoid" id="C3XSY8"/>
<dbReference type="GO" id="GO:0007155">
    <property type="term" value="P:cell adhesion"/>
    <property type="evidence" value="ECO:0007669"/>
    <property type="project" value="InterPro"/>
</dbReference>
<feature type="coiled-coil region" evidence="1">
    <location>
        <begin position="42"/>
        <end position="108"/>
    </location>
</feature>
<dbReference type="SUPFAM" id="SSF141086">
    <property type="entry name" value="Agglutinin HPA-like"/>
    <property type="match status" value="1"/>
</dbReference>
<dbReference type="Pfam" id="PF09458">
    <property type="entry name" value="H_lectin"/>
    <property type="match status" value="1"/>
</dbReference>
<dbReference type="GO" id="GO:0030246">
    <property type="term" value="F:carbohydrate binding"/>
    <property type="evidence" value="ECO:0007669"/>
    <property type="project" value="InterPro"/>
</dbReference>
<reference evidence="3" key="1">
    <citation type="journal article" date="2008" name="Nature">
        <title>The amphioxus genome and the evolution of the chordate karyotype.</title>
        <authorList>
            <consortium name="US DOE Joint Genome Institute (JGI-PGF)"/>
            <person name="Putnam N.H."/>
            <person name="Butts T."/>
            <person name="Ferrier D.E.K."/>
            <person name="Furlong R.F."/>
            <person name="Hellsten U."/>
            <person name="Kawashima T."/>
            <person name="Robinson-Rechavi M."/>
            <person name="Shoguchi E."/>
            <person name="Terry A."/>
            <person name="Yu J.-K."/>
            <person name="Benito-Gutierrez E.L."/>
            <person name="Dubchak I."/>
            <person name="Garcia-Fernandez J."/>
            <person name="Gibson-Brown J.J."/>
            <person name="Grigoriev I.V."/>
            <person name="Horton A.C."/>
            <person name="de Jong P.J."/>
            <person name="Jurka J."/>
            <person name="Kapitonov V.V."/>
            <person name="Kohara Y."/>
            <person name="Kuroki Y."/>
            <person name="Lindquist E."/>
            <person name="Lucas S."/>
            <person name="Osoegawa K."/>
            <person name="Pennacchio L.A."/>
            <person name="Salamov A.A."/>
            <person name="Satou Y."/>
            <person name="Sauka-Spengler T."/>
            <person name="Schmutz J."/>
            <person name="Shin-I T."/>
            <person name="Toyoda A."/>
            <person name="Bronner-Fraser M."/>
            <person name="Fujiyama A."/>
            <person name="Holland L.Z."/>
            <person name="Holland P.W.H."/>
            <person name="Satoh N."/>
            <person name="Rokhsar D.S."/>
        </authorList>
    </citation>
    <scope>NUCLEOTIDE SEQUENCE [LARGE SCALE GENOMIC DNA]</scope>
    <source>
        <strain evidence="3">S238N-H82</strain>
        <tissue evidence="3">Testes</tissue>
    </source>
</reference>
<dbReference type="InterPro" id="IPR019019">
    <property type="entry name" value="H-type_lectin_domain"/>
</dbReference>
<accession>C3XSY8</accession>
<dbReference type="Gene3D" id="2.60.40.2080">
    <property type="match status" value="1"/>
</dbReference>
<evidence type="ECO:0000256" key="1">
    <source>
        <dbReference type="SAM" id="Coils"/>
    </source>
</evidence>
<feature type="domain" description="H-type lectin" evidence="2">
    <location>
        <begin position="138"/>
        <end position="200"/>
    </location>
</feature>
<evidence type="ECO:0000259" key="2">
    <source>
        <dbReference type="Pfam" id="PF09458"/>
    </source>
</evidence>
<organism>
    <name type="scientific">Branchiostoma floridae</name>
    <name type="common">Florida lancelet</name>
    <name type="synonym">Amphioxus</name>
    <dbReference type="NCBI Taxonomy" id="7739"/>
    <lineage>
        <taxon>Eukaryota</taxon>
        <taxon>Metazoa</taxon>
        <taxon>Chordata</taxon>
        <taxon>Cephalochordata</taxon>
        <taxon>Leptocardii</taxon>
        <taxon>Amphioxiformes</taxon>
        <taxon>Branchiostomatidae</taxon>
        <taxon>Branchiostoma</taxon>
    </lineage>
</organism>